<dbReference type="InterPro" id="IPR011664">
    <property type="entry name" value="Abi_system_AbiD/AbiF-like"/>
</dbReference>
<comment type="caution">
    <text evidence="1">The sequence shown here is derived from an EMBL/GenBank/DDBJ whole genome shotgun (WGS) entry which is preliminary data.</text>
</comment>
<accession>A0A3T1YNZ7</accession>
<sequence>MMNKTQKTYKPDKPFKKVEDQIETLKKRGLEITDVNSAKEAILTYNYYNIINGYKQPFIEDSSNGVDKYKKGTNFNDLLDLYNFDRSLRKNIFTITLDIECTFYTHVAYAIGEKYGHKPQNYLHILNYKQGKKQKNNNSQRTNLLARLNKYINCSEIEPLKYYRENYKNMPPWILVKGLTFGEVYTLYELSKSDVKDSIIKGILGVKTIDEPLREFFAKMMSVIIKYRNWSAHGGRIYNHRCKPHVAYWESLCDSFEITRKEFNKGQGKNDLLALTMCICFFYQERPESFIEYFVSLNQACQTFKNSNIVTYSQVIRETGLPIEVHSIFLEMLKKREFATAFTKEYKELSEVPD</sequence>
<protein>
    <submittedName>
        <fullName evidence="1">Uncharacterized protein</fullName>
    </submittedName>
</protein>
<proteinExistence type="predicted"/>
<dbReference type="EMBL" id="DAAEEB010000012">
    <property type="protein sequence ID" value="HAA8054223.1"/>
    <property type="molecule type" value="Genomic_DNA"/>
</dbReference>
<dbReference type="AlphaFoldDB" id="A0A3T1YNZ7"/>
<dbReference type="RefSeq" id="WP_077904884.1">
    <property type="nucleotide sequence ID" value="NZ_CP030803.1"/>
</dbReference>
<gene>
    <name evidence="1" type="ORF">GHH22_13855</name>
</gene>
<name>A0A3T1YNZ7_LISMN</name>
<reference evidence="1" key="2">
    <citation type="submission" date="2019-10" db="EMBL/GenBank/DDBJ databases">
        <authorList>
            <consortium name="NCBI Pathogen Detection Project"/>
        </authorList>
    </citation>
    <scope>NUCLEOTIDE SEQUENCE</scope>
    <source>
        <strain evidence="1">09CEB371LM</strain>
    </source>
</reference>
<dbReference type="Pfam" id="PF07751">
    <property type="entry name" value="Abi_2"/>
    <property type="match status" value="1"/>
</dbReference>
<organism evidence="1">
    <name type="scientific">Listeria monocytogenes</name>
    <dbReference type="NCBI Taxonomy" id="1639"/>
    <lineage>
        <taxon>Bacteria</taxon>
        <taxon>Bacillati</taxon>
        <taxon>Bacillota</taxon>
        <taxon>Bacilli</taxon>
        <taxon>Bacillales</taxon>
        <taxon>Listeriaceae</taxon>
        <taxon>Listeria</taxon>
    </lineage>
</organism>
<dbReference type="Proteomes" id="UP000840039">
    <property type="component" value="Unassembled WGS sequence"/>
</dbReference>
<reference evidence="1" key="1">
    <citation type="journal article" date="2018" name="Genome Biol.">
        <title>SKESA: strategic k-mer extension for scrupulous assemblies.</title>
        <authorList>
            <person name="Souvorov A."/>
            <person name="Agarwala R."/>
            <person name="Lipman D.J."/>
        </authorList>
    </citation>
    <scope>NUCLEOTIDE SEQUENCE [LARGE SCALE GENOMIC DNA]</scope>
    <source>
        <strain evidence="1">09CEB371LM</strain>
    </source>
</reference>
<evidence type="ECO:0000313" key="1">
    <source>
        <dbReference type="EMBL" id="HAA8054223.1"/>
    </source>
</evidence>